<gene>
    <name evidence="1" type="ORF">MYAER_1483</name>
</gene>
<dbReference type="PATRIC" id="fig|1641812.3.peg.1533"/>
<proteinExistence type="predicted"/>
<accession>A0A0F6U2Q8</accession>
<name>A0A0F6U2Q8_MICAE</name>
<dbReference type="EMBL" id="CP011304">
    <property type="protein sequence ID" value="AKE63839.1"/>
    <property type="molecule type" value="Genomic_DNA"/>
</dbReference>
<dbReference type="AlphaFoldDB" id="A0A0F6U2Q8"/>
<evidence type="ECO:0000313" key="2">
    <source>
        <dbReference type="Proteomes" id="UP000034103"/>
    </source>
</evidence>
<reference evidence="1 2" key="1">
    <citation type="journal article" date="2015" name="Genome Announc.">
        <title>Complete Genome Sequence of Microcystis aeruginosa NIES-2549, a Bloom-Forming Cyanobacterium from Lake Kasumigaura, Japan.</title>
        <authorList>
            <person name="Yamaguchi H."/>
            <person name="Suzuki S."/>
            <person name="Tanabe Y."/>
            <person name="Osana Y."/>
            <person name="Shimura Y."/>
            <person name="Ishida K."/>
            <person name="Kawachi M."/>
        </authorList>
    </citation>
    <scope>NUCLEOTIDE SEQUENCE [LARGE SCALE GENOMIC DNA]</scope>
    <source>
        <strain evidence="1 2">NIES-2549</strain>
    </source>
</reference>
<organism evidence="1 2">
    <name type="scientific">Microcystis aeruginosa NIES-2549</name>
    <dbReference type="NCBI Taxonomy" id="1641812"/>
    <lineage>
        <taxon>Bacteria</taxon>
        <taxon>Bacillati</taxon>
        <taxon>Cyanobacteriota</taxon>
        <taxon>Cyanophyceae</taxon>
        <taxon>Oscillatoriophycideae</taxon>
        <taxon>Chroococcales</taxon>
        <taxon>Microcystaceae</taxon>
        <taxon>Microcystis</taxon>
    </lineage>
</organism>
<evidence type="ECO:0000313" key="1">
    <source>
        <dbReference type="EMBL" id="AKE63839.1"/>
    </source>
</evidence>
<dbReference type="HOGENOM" id="CLU_176057_1_0_3"/>
<sequence>MKANTRVRIIVDNLSDENNELTSFLETAESLQLDGPSDWSENLDKYLYGEEKEHEP</sequence>
<dbReference type="Proteomes" id="UP000034103">
    <property type="component" value="Chromosome"/>
</dbReference>
<protein>
    <submittedName>
        <fullName evidence="1">Uncharacterized protein</fullName>
    </submittedName>
</protein>